<gene>
    <name evidence="4" type="ORF">IDH45_13595</name>
</gene>
<keyword evidence="2" id="KW-0560">Oxidoreductase</keyword>
<feature type="domain" description="Flavodoxin-like fold" evidence="3">
    <location>
        <begin position="1"/>
        <end position="166"/>
    </location>
</feature>
<protein>
    <submittedName>
        <fullName evidence="4">NAD(P)H-dependent oxidoreductase</fullName>
    </submittedName>
</protein>
<accession>A0A927CBM8</accession>
<proteinExistence type="inferred from homology"/>
<evidence type="ECO:0000256" key="1">
    <source>
        <dbReference type="ARBA" id="ARBA00006252"/>
    </source>
</evidence>
<keyword evidence="5" id="KW-1185">Reference proteome</keyword>
<name>A0A927CBM8_9BACL</name>
<dbReference type="PANTHER" id="PTHR10204">
    <property type="entry name" value="NAD P H OXIDOREDUCTASE-RELATED"/>
    <property type="match status" value="1"/>
</dbReference>
<dbReference type="GO" id="GO:0005829">
    <property type="term" value="C:cytosol"/>
    <property type="evidence" value="ECO:0007669"/>
    <property type="project" value="TreeGrafter"/>
</dbReference>
<dbReference type="Pfam" id="PF02525">
    <property type="entry name" value="Flavodoxin_2"/>
    <property type="match status" value="1"/>
</dbReference>
<evidence type="ECO:0000313" key="4">
    <source>
        <dbReference type="EMBL" id="MBD2863021.1"/>
    </source>
</evidence>
<reference evidence="4" key="1">
    <citation type="submission" date="2020-09" db="EMBL/GenBank/DDBJ databases">
        <title>A novel bacterium of genus Paenibacillus, isolated from South China Sea.</title>
        <authorList>
            <person name="Huang H."/>
            <person name="Mo K."/>
            <person name="Hu Y."/>
        </authorList>
    </citation>
    <scope>NUCLEOTIDE SEQUENCE</scope>
    <source>
        <strain evidence="4">IB182363</strain>
    </source>
</reference>
<dbReference type="InterPro" id="IPR003680">
    <property type="entry name" value="Flavodoxin_fold"/>
</dbReference>
<dbReference type="InterPro" id="IPR029039">
    <property type="entry name" value="Flavoprotein-like_sf"/>
</dbReference>
<dbReference type="PANTHER" id="PTHR10204:SF34">
    <property type="entry name" value="NAD(P)H DEHYDROGENASE [QUINONE] 1 ISOFORM 1"/>
    <property type="match status" value="1"/>
</dbReference>
<comment type="caution">
    <text evidence="4">The sequence shown here is derived from an EMBL/GenBank/DDBJ whole genome shotgun (WGS) entry which is preliminary data.</text>
</comment>
<dbReference type="AlphaFoldDB" id="A0A927CBM8"/>
<comment type="similarity">
    <text evidence="1">Belongs to the NAD(P)H dehydrogenase (quinone) family.</text>
</comment>
<dbReference type="GO" id="GO:0003955">
    <property type="term" value="F:NAD(P)H dehydrogenase (quinone) activity"/>
    <property type="evidence" value="ECO:0007669"/>
    <property type="project" value="TreeGrafter"/>
</dbReference>
<organism evidence="4 5">
    <name type="scientific">Paenibacillus oceani</name>
    <dbReference type="NCBI Taxonomy" id="2772510"/>
    <lineage>
        <taxon>Bacteria</taxon>
        <taxon>Bacillati</taxon>
        <taxon>Bacillota</taxon>
        <taxon>Bacilli</taxon>
        <taxon>Bacillales</taxon>
        <taxon>Paenibacillaceae</taxon>
        <taxon>Paenibacillus</taxon>
    </lineage>
</organism>
<evidence type="ECO:0000256" key="2">
    <source>
        <dbReference type="ARBA" id="ARBA00023002"/>
    </source>
</evidence>
<dbReference type="RefSeq" id="WP_190928447.1">
    <property type="nucleotide sequence ID" value="NZ_JACXJA010000016.1"/>
</dbReference>
<dbReference type="InterPro" id="IPR051545">
    <property type="entry name" value="NAD(P)H_dehydrogenase_qn"/>
</dbReference>
<evidence type="ECO:0000313" key="5">
    <source>
        <dbReference type="Proteomes" id="UP000639396"/>
    </source>
</evidence>
<dbReference type="SUPFAM" id="SSF52218">
    <property type="entry name" value="Flavoproteins"/>
    <property type="match status" value="1"/>
</dbReference>
<dbReference type="Gene3D" id="3.40.50.360">
    <property type="match status" value="1"/>
</dbReference>
<sequence>MKAVVIVAHPNKASFNHAIAGRVRKTLENKGYDVFFHDLYAENFNPIFVNESSNVEDELVLLHRRHMVEADAIFIVHPNWWGQPPAILKGWVDKVLFEGVAYKFPEGVDGGGVPVGLLQAGVVQILNTSDTPEERERAEFHDPLDTIWKNCIFKYCGVLNVHRKVFRVIASSTEPERIAWLDEVEAITTSRLS</sequence>
<evidence type="ECO:0000259" key="3">
    <source>
        <dbReference type="Pfam" id="PF02525"/>
    </source>
</evidence>
<dbReference type="Proteomes" id="UP000639396">
    <property type="component" value="Unassembled WGS sequence"/>
</dbReference>
<dbReference type="EMBL" id="JACXJA010000016">
    <property type="protein sequence ID" value="MBD2863021.1"/>
    <property type="molecule type" value="Genomic_DNA"/>
</dbReference>